<name>A0A9P1N1H9_9PELO</name>
<dbReference type="GO" id="GO:0008234">
    <property type="term" value="F:cysteine-type peptidase activity"/>
    <property type="evidence" value="ECO:0007669"/>
    <property type="project" value="InterPro"/>
</dbReference>
<evidence type="ECO:0000256" key="2">
    <source>
        <dbReference type="ARBA" id="ARBA00022670"/>
    </source>
</evidence>
<dbReference type="InterPro" id="IPR000477">
    <property type="entry name" value="RT_dom"/>
</dbReference>
<feature type="region of interest" description="Disordered" evidence="4">
    <location>
        <begin position="1"/>
        <end position="154"/>
    </location>
</feature>
<dbReference type="PANTHER" id="PTHR19446">
    <property type="entry name" value="REVERSE TRANSCRIPTASES"/>
    <property type="match status" value="1"/>
</dbReference>
<evidence type="ECO:0000259" key="6">
    <source>
        <dbReference type="PROSITE" id="PS50878"/>
    </source>
</evidence>
<protein>
    <recommendedName>
        <fullName evidence="9">Reverse transcriptase domain-containing protein</fullName>
    </recommendedName>
</protein>
<comment type="caution">
    <text evidence="7">The sequence shown here is derived from an EMBL/GenBank/DDBJ whole genome shotgun (WGS) entry which is preliminary data.</text>
</comment>
<dbReference type="InterPro" id="IPR043502">
    <property type="entry name" value="DNA/RNA_pol_sf"/>
</dbReference>
<organism evidence="7 8">
    <name type="scientific">Caenorhabditis angaria</name>
    <dbReference type="NCBI Taxonomy" id="860376"/>
    <lineage>
        <taxon>Eukaryota</taxon>
        <taxon>Metazoa</taxon>
        <taxon>Ecdysozoa</taxon>
        <taxon>Nematoda</taxon>
        <taxon>Chromadorea</taxon>
        <taxon>Rhabditida</taxon>
        <taxon>Rhabditina</taxon>
        <taxon>Rhabditomorpha</taxon>
        <taxon>Rhabditoidea</taxon>
        <taxon>Rhabditidae</taxon>
        <taxon>Peloderinae</taxon>
        <taxon>Caenorhabditis</taxon>
    </lineage>
</organism>
<sequence length="1445" mass="163952">MIRPQTRSVSKQLSASKEPKPDLNPRLSISKPKSLKSIKEEASSAIETKSPRRSLAPIFSSAKPIVRSSLAPSIPIRNQGVIPASRSSIDKPDYKRLSSSSASAKQTKEEDERCRQVKQTKRASLSLSWQPAKKEEGGEKIKDQRPKEKNNEGIKKTSKIEPEIVTLEEDKEPAKNRLNIWSLTHEFGNEAWLDSDILTRFIEDQAKEHPRFSVVDPLLWHYCKDSVEEGARFITGIMSNERTHIFPICEHSHWVLIVSSSRGWYFLDPLGPDRTMPRKILEFSKFLKGDRLYHKTSPPRQKDTYNCGVHVCLMAKCIMTEDVWYTEADICMFRLNMLTKLRNSNKYSLFEEKIDNQIMEVELPEPEPEPEISQDPEYPELDITQDLTLLDSDSESPSREDELLNETASEEVADATLDSPKPEIPGLMDKILEKPAFLEQPQSRRQARKSRTQPIKIQKKLKGKPEELIDQVRVWFTRQMDDYEKDGKSFQRLEWIADALAASIHQASVGDTEAIGKIVKRCPPPERSAGDMCTQTEKPKHIRPPKPSHQTSPVEEDHIMAQYAKNRSKTYCKITRKESKQCEIPIATVESHFNKTTQETNVSQEILTEMSSEVPKTNINPSIVEEFRPSEIKNALKATKDTKPGVDGVHYHHLQWFDPDHTLLCKLYNACKEQKKIPGNWKEAETILIYKGANSDPAKPDNWRPISLMPTIYKLYSSLWNRRIRSVGGIMSKCQRGFQERDGSNESIGILRTAIDSAKGSGGNVSIAWLDLTNAFGSVPHELIRQALKAFGFPEELIEIVSDMYDGACIRVRTKTETTSPILIKSGVKQGDPISPTLFNMCLELVIRRHLKKARGHKCLKTNIKTLAFADDMAILANSPNQLQKELEDLDKDCTSLNLIFKPSKCASLTISEGKLKQRPLHLKGQPIRTLNETGTYKYLGIETGSQNRISEMELLSSALKDIELVLTSQLAPWQKLDCIKCFILPKLTYMYANATPKLSELREFSNMVMKAVKTMHSIPIRGSPLEYIQIPISKGGLGVQCPRITALIGFLVSTMKKIWAKDPYIQKIYSDFLQEVAEKETGTENMNIDQIADYLSNKTQINKKAFGFSVFTRVRDICKSLSKLKDSPLHLLEFTAVDQKLAIKIQATADSEPVIVTENNLKKLQQTLKAQVLEALLHRFTTEKEVKSKVVQVIQQEPRSNAFVRTGGKVSISAHKFVHRARLNLLSCNNNTYDKTNPKGCRRCPAEKETQIHILQTCHYALGKGITDRHNHVLYSVKEAIEKGSKKNWKLKIDRRAGPGEDRPDIQMESLDGRQIILADVRITYENGIAPLETAWKEKIDKYQHLVEYYARLGKKAVVLPIIVGSLGTWYKPSTDSLLEMGLGRGTIRNLKPDLLASVLEYSKNIYWQHIFGDKYIGNKNPYTPAQPKTAQKKQTKPALLELN</sequence>
<dbReference type="SUPFAM" id="SSF56672">
    <property type="entry name" value="DNA/RNA polymerases"/>
    <property type="match status" value="1"/>
</dbReference>
<feature type="domain" description="Reverse transcriptase" evidence="6">
    <location>
        <begin position="670"/>
        <end position="944"/>
    </location>
</feature>
<evidence type="ECO:0008006" key="9">
    <source>
        <dbReference type="Google" id="ProtNLM"/>
    </source>
</evidence>
<feature type="compositionally biased region" description="Basic residues" evidence="4">
    <location>
        <begin position="445"/>
        <end position="455"/>
    </location>
</feature>
<dbReference type="CDD" id="cd01650">
    <property type="entry name" value="RT_nLTR_like"/>
    <property type="match status" value="1"/>
</dbReference>
<reference evidence="7" key="1">
    <citation type="submission" date="2022-11" db="EMBL/GenBank/DDBJ databases">
        <authorList>
            <person name="Kikuchi T."/>
        </authorList>
    </citation>
    <scope>NUCLEOTIDE SEQUENCE</scope>
    <source>
        <strain evidence="7">PS1010</strain>
    </source>
</reference>
<keyword evidence="2" id="KW-0645">Protease</keyword>
<evidence type="ECO:0000256" key="1">
    <source>
        <dbReference type="ARBA" id="ARBA00005234"/>
    </source>
</evidence>
<comment type="similarity">
    <text evidence="1">Belongs to the peptidase C48 family.</text>
</comment>
<dbReference type="Gene3D" id="3.40.395.10">
    <property type="entry name" value="Adenoviral Proteinase, Chain A"/>
    <property type="match status" value="1"/>
</dbReference>
<gene>
    <name evidence="7" type="ORF">CAMP_LOCUS9090</name>
</gene>
<dbReference type="GO" id="GO:0006508">
    <property type="term" value="P:proteolysis"/>
    <property type="evidence" value="ECO:0007669"/>
    <property type="project" value="UniProtKB-KW"/>
</dbReference>
<dbReference type="Pfam" id="PF00078">
    <property type="entry name" value="RVT_1"/>
    <property type="match status" value="1"/>
</dbReference>
<keyword evidence="8" id="KW-1185">Reference proteome</keyword>
<dbReference type="SUPFAM" id="SSF54001">
    <property type="entry name" value="Cysteine proteinases"/>
    <property type="match status" value="1"/>
</dbReference>
<proteinExistence type="inferred from homology"/>
<evidence type="ECO:0000256" key="3">
    <source>
        <dbReference type="ARBA" id="ARBA00022801"/>
    </source>
</evidence>
<dbReference type="PROSITE" id="PS50878">
    <property type="entry name" value="RT_POL"/>
    <property type="match status" value="1"/>
</dbReference>
<evidence type="ECO:0000313" key="7">
    <source>
        <dbReference type="EMBL" id="CAI5446453.1"/>
    </source>
</evidence>
<feature type="region of interest" description="Disordered" evidence="4">
    <location>
        <begin position="521"/>
        <end position="554"/>
    </location>
</feature>
<dbReference type="EMBL" id="CANHGI010000003">
    <property type="protein sequence ID" value="CAI5446453.1"/>
    <property type="molecule type" value="Genomic_DNA"/>
</dbReference>
<feature type="region of interest" description="Disordered" evidence="4">
    <location>
        <begin position="436"/>
        <end position="455"/>
    </location>
</feature>
<dbReference type="InterPro" id="IPR038765">
    <property type="entry name" value="Papain-like_cys_pep_sf"/>
</dbReference>
<feature type="compositionally biased region" description="Basic and acidic residues" evidence="4">
    <location>
        <begin position="132"/>
        <end position="154"/>
    </location>
</feature>
<dbReference type="OrthoDB" id="8195432at2759"/>
<feature type="region of interest" description="Disordered" evidence="4">
    <location>
        <begin position="390"/>
        <end position="426"/>
    </location>
</feature>
<accession>A0A9P1N1H9</accession>
<keyword evidence="3" id="KW-0378">Hydrolase</keyword>
<dbReference type="InterPro" id="IPR003653">
    <property type="entry name" value="Peptidase_C48_C"/>
</dbReference>
<evidence type="ECO:0000259" key="5">
    <source>
        <dbReference type="PROSITE" id="PS50600"/>
    </source>
</evidence>
<feature type="compositionally biased region" description="Polar residues" evidence="4">
    <location>
        <begin position="1"/>
        <end position="15"/>
    </location>
</feature>
<dbReference type="PROSITE" id="PS50600">
    <property type="entry name" value="ULP_PROTEASE"/>
    <property type="match status" value="1"/>
</dbReference>
<feature type="compositionally biased region" description="Basic and acidic residues" evidence="4">
    <location>
        <begin position="106"/>
        <end position="115"/>
    </location>
</feature>
<feature type="region of interest" description="Disordered" evidence="4">
    <location>
        <begin position="1424"/>
        <end position="1445"/>
    </location>
</feature>
<dbReference type="Proteomes" id="UP001152747">
    <property type="component" value="Unassembled WGS sequence"/>
</dbReference>
<evidence type="ECO:0000313" key="8">
    <source>
        <dbReference type="Proteomes" id="UP001152747"/>
    </source>
</evidence>
<evidence type="ECO:0000256" key="4">
    <source>
        <dbReference type="SAM" id="MobiDB-lite"/>
    </source>
</evidence>
<feature type="domain" description="Ubiquitin-like protease family profile" evidence="5">
    <location>
        <begin position="164"/>
        <end position="318"/>
    </location>
</feature>